<gene>
    <name evidence="2" type="ORF">JF50_11880</name>
</gene>
<dbReference type="RefSeq" id="WP_039609689.1">
    <property type="nucleotide sequence ID" value="NZ_JWIC01000006.1"/>
</dbReference>
<keyword evidence="1" id="KW-0732">Signal</keyword>
<organism evidence="2 3">
    <name type="scientific">Pseudoalteromonas luteoviolacea</name>
    <dbReference type="NCBI Taxonomy" id="43657"/>
    <lineage>
        <taxon>Bacteria</taxon>
        <taxon>Pseudomonadati</taxon>
        <taxon>Pseudomonadota</taxon>
        <taxon>Gammaproteobacteria</taxon>
        <taxon>Alteromonadales</taxon>
        <taxon>Pseudoalteromonadaceae</taxon>
        <taxon>Pseudoalteromonas</taxon>
    </lineage>
</organism>
<dbReference type="OrthoDB" id="6310747at2"/>
<feature type="chain" id="PRO_5002151331" evidence="1">
    <location>
        <begin position="20"/>
        <end position="158"/>
    </location>
</feature>
<evidence type="ECO:0000256" key="1">
    <source>
        <dbReference type="SAM" id="SignalP"/>
    </source>
</evidence>
<comment type="caution">
    <text evidence="2">The sequence shown here is derived from an EMBL/GenBank/DDBJ whole genome shotgun (WGS) entry which is preliminary data.</text>
</comment>
<evidence type="ECO:0000313" key="2">
    <source>
        <dbReference type="EMBL" id="KID56622.1"/>
    </source>
</evidence>
<dbReference type="AlphaFoldDB" id="A0A0C1QNL1"/>
<evidence type="ECO:0000313" key="3">
    <source>
        <dbReference type="Proteomes" id="UP000031327"/>
    </source>
</evidence>
<feature type="signal peptide" evidence="1">
    <location>
        <begin position="1"/>
        <end position="19"/>
    </location>
</feature>
<sequence length="158" mass="17316">MKTLLTALALTALSTSAMATTATIYSYDQVLNAPVVADPTIYAHVDVVKIVAVSDFDFDNNNAQQIPGVQYDEHGFIYYTGEGSQPREVMSGEVVLNLECNLSKEPEQAGFKGMTSIAVTLEPGAEYELYAVQDSKAMGWFGMPQTNFYRCVPGIRKR</sequence>
<dbReference type="EMBL" id="JWIC01000006">
    <property type="protein sequence ID" value="KID56622.1"/>
    <property type="molecule type" value="Genomic_DNA"/>
</dbReference>
<dbReference type="Proteomes" id="UP000031327">
    <property type="component" value="Unassembled WGS sequence"/>
</dbReference>
<reference evidence="2 3" key="1">
    <citation type="submission" date="2014-12" db="EMBL/GenBank/DDBJ databases">
        <title>Draft Genome Sequence of Pseudoalteromonas luteoviolacea HI1.</title>
        <authorList>
            <person name="Asahina A.Y."/>
            <person name="Hadfield M.G."/>
        </authorList>
    </citation>
    <scope>NUCLEOTIDE SEQUENCE [LARGE SCALE GENOMIC DNA]</scope>
    <source>
        <strain evidence="2 3">HI1</strain>
    </source>
</reference>
<accession>A0A0C1QNL1</accession>
<protein>
    <submittedName>
        <fullName evidence="2">Uncharacterized protein</fullName>
    </submittedName>
</protein>
<name>A0A0C1QNL1_9GAMM</name>
<proteinExistence type="predicted"/>